<dbReference type="PANTHER" id="PTHR44835:SF1">
    <property type="entry name" value="PROTEIN O-GLCNAC TRANSFERASE"/>
    <property type="match status" value="1"/>
</dbReference>
<dbReference type="InterPro" id="IPR011990">
    <property type="entry name" value="TPR-like_helical_dom_sf"/>
</dbReference>
<evidence type="ECO:0000256" key="2">
    <source>
        <dbReference type="ARBA" id="ARBA00005386"/>
    </source>
</evidence>
<keyword evidence="6" id="KW-0677">Repeat</keyword>
<dbReference type="KEGG" id="upl:DSM104440_00458"/>
<sequence length="703" mass="76831">MGDMASLYELLHEAATHHQAGRLAAAATLYRSVLAAHPYNSDAHHNLGVLAMQEGRGLDDALPHFKQAWENDPSHPQYGLSYVKALTLANRPADARVVHADGLRRGLAWPPLAAMQPARSIVEPPEGWRLHASRLLDTGLLLEALDGFSRALGQRADDVEAQLGLARTLAALSRHEEAARAFREVLAVRPEWTAALVGHARALVALGRTPEAEASYRRALALEPSNADAYSGIGVILLEARRFAEAEALCRSVLARAPWRFDVHHDLGTLLTQVGRIEEARVCYREVLALRPDHLEARSCMLFLEHYTATRPSAALLEQSRAYGTLARTHAPGPYRAWSCTAHPGPLRVGLVSGDLREHPVGFFIEGLVAHADPARIEWIAYPTLAHTDELSGRLRKHMRGWRSLVGLPDAQAAQRIHDDGVHVLLDLAGHTMHNRLPVFAWKPAPVAASWLGYFATTGVAEIDYVLADRVSIPESLAPQFTERVLYLPDTRLCFTAPENAPEPRPLPAPERGHVTFGCFQSHPKITEEVLAAWSRILAACPGSRLRVQNASLAGADGVRAFHERLARAGIAGARVDLHGVSLRDRYLAECGEVDFLLDTFPYPGGTTTCEALWMGVPTLTLEGETMIARQGASLLAAAGLGGWIARTADEYVALAIERARDVAGLAALRLELRERVRVSALFDAPRFARAMEGVLFEAWNGR</sequence>
<proteinExistence type="inferred from homology"/>
<feature type="domain" description="O-GlcNAc transferase C-terminal" evidence="9">
    <location>
        <begin position="515"/>
        <end position="691"/>
    </location>
</feature>
<evidence type="ECO:0000256" key="1">
    <source>
        <dbReference type="ARBA" id="ARBA00004922"/>
    </source>
</evidence>
<protein>
    <recommendedName>
        <fullName evidence="3">protein O-GlcNAc transferase</fullName>
        <ecNumber evidence="3">2.4.1.255</ecNumber>
    </recommendedName>
</protein>
<feature type="repeat" description="TPR" evidence="8">
    <location>
        <begin position="261"/>
        <end position="294"/>
    </location>
</feature>
<dbReference type="Gene3D" id="3.40.50.11380">
    <property type="match status" value="1"/>
</dbReference>
<evidence type="ECO:0000313" key="11">
    <source>
        <dbReference type="Proteomes" id="UP000503096"/>
    </source>
</evidence>
<dbReference type="EC" id="2.4.1.255" evidence="3"/>
<dbReference type="Proteomes" id="UP000503096">
    <property type="component" value="Chromosome"/>
</dbReference>
<dbReference type="SMART" id="SM00028">
    <property type="entry name" value="TPR"/>
    <property type="match status" value="6"/>
</dbReference>
<evidence type="ECO:0000256" key="5">
    <source>
        <dbReference type="ARBA" id="ARBA00022679"/>
    </source>
</evidence>
<dbReference type="GO" id="GO:0097363">
    <property type="term" value="F:protein O-acetylglucosaminyltransferase activity"/>
    <property type="evidence" value="ECO:0007669"/>
    <property type="project" value="UniProtKB-EC"/>
</dbReference>
<feature type="domain" description="O-GlcNAc transferase C-terminal" evidence="9">
    <location>
        <begin position="341"/>
        <end position="491"/>
    </location>
</feature>
<comment type="similarity">
    <text evidence="2">Belongs to the glycosyltransferase 41 family. O-GlcNAc transferase subfamily.</text>
</comment>
<dbReference type="Pfam" id="PF13844">
    <property type="entry name" value="Glyco_transf_41"/>
    <property type="match status" value="2"/>
</dbReference>
<gene>
    <name evidence="10" type="ORF">DSM104440_00458</name>
</gene>
<keyword evidence="5" id="KW-0808">Transferase</keyword>
<evidence type="ECO:0000256" key="8">
    <source>
        <dbReference type="PROSITE-ProRule" id="PRU00339"/>
    </source>
</evidence>
<comment type="pathway">
    <text evidence="1">Protein modification; protein glycosylation.</text>
</comment>
<dbReference type="Pfam" id="PF13181">
    <property type="entry name" value="TPR_8"/>
    <property type="match status" value="1"/>
</dbReference>
<feature type="repeat" description="TPR" evidence="8">
    <location>
        <begin position="193"/>
        <end position="226"/>
    </location>
</feature>
<dbReference type="InParanoid" id="A0A6M4H2Y6"/>
<feature type="repeat" description="TPR" evidence="8">
    <location>
        <begin position="159"/>
        <end position="192"/>
    </location>
</feature>
<reference evidence="10 11" key="1">
    <citation type="submission" date="2020-04" db="EMBL/GenBank/DDBJ databases">
        <title>Usitatibacter rugosus gen. nov., sp. nov. and Usitatibacter palustris sp. nov., novel members of Usitatibacteraceae fam. nov. within the order Nitrosomonadales isolated from soil.</title>
        <authorList>
            <person name="Huber K.J."/>
            <person name="Neumann-Schaal M."/>
            <person name="Geppert A."/>
            <person name="Luckner M."/>
            <person name="Wanner G."/>
            <person name="Overmann J."/>
        </authorList>
    </citation>
    <scope>NUCLEOTIDE SEQUENCE [LARGE SCALE GENOMIC DNA]</scope>
    <source>
        <strain evidence="10 11">Swamp67</strain>
    </source>
</reference>
<evidence type="ECO:0000259" key="9">
    <source>
        <dbReference type="Pfam" id="PF13844"/>
    </source>
</evidence>
<evidence type="ECO:0000256" key="7">
    <source>
        <dbReference type="ARBA" id="ARBA00022803"/>
    </source>
</evidence>
<dbReference type="InterPro" id="IPR019734">
    <property type="entry name" value="TPR_rpt"/>
</dbReference>
<dbReference type="PANTHER" id="PTHR44835">
    <property type="entry name" value="UDP-N-ACETYLGLUCOSAMINE--PEPTIDE N-ACETYLGLUCOSAMINYLTRANSFERASE SPINDLY-RELATED"/>
    <property type="match status" value="1"/>
</dbReference>
<evidence type="ECO:0000256" key="6">
    <source>
        <dbReference type="ARBA" id="ARBA00022737"/>
    </source>
</evidence>
<evidence type="ECO:0000256" key="4">
    <source>
        <dbReference type="ARBA" id="ARBA00022676"/>
    </source>
</evidence>
<dbReference type="EMBL" id="CP053073">
    <property type="protein sequence ID" value="QJR13672.1"/>
    <property type="molecule type" value="Genomic_DNA"/>
</dbReference>
<dbReference type="Gene3D" id="3.40.50.2000">
    <property type="entry name" value="Glycogen Phosphorylase B"/>
    <property type="match status" value="1"/>
</dbReference>
<keyword evidence="7 8" id="KW-0802">TPR repeat</keyword>
<name>A0A6M4H2Y6_9PROT</name>
<dbReference type="InterPro" id="IPR051939">
    <property type="entry name" value="Glycosyltr_41/O-GlcNAc_trsf"/>
</dbReference>
<evidence type="ECO:0000256" key="3">
    <source>
        <dbReference type="ARBA" id="ARBA00011970"/>
    </source>
</evidence>
<keyword evidence="4" id="KW-0328">Glycosyltransferase</keyword>
<dbReference type="AlphaFoldDB" id="A0A6M4H2Y6"/>
<evidence type="ECO:0000313" key="10">
    <source>
        <dbReference type="EMBL" id="QJR13672.1"/>
    </source>
</evidence>
<dbReference type="InterPro" id="IPR029489">
    <property type="entry name" value="OGT/SEC/SPY_C"/>
</dbReference>
<keyword evidence="11" id="KW-1185">Reference proteome</keyword>
<dbReference type="Pfam" id="PF13432">
    <property type="entry name" value="TPR_16"/>
    <property type="match status" value="3"/>
</dbReference>
<organism evidence="10 11">
    <name type="scientific">Usitatibacter palustris</name>
    <dbReference type="NCBI Taxonomy" id="2732487"/>
    <lineage>
        <taxon>Bacteria</taxon>
        <taxon>Pseudomonadati</taxon>
        <taxon>Pseudomonadota</taxon>
        <taxon>Betaproteobacteria</taxon>
        <taxon>Nitrosomonadales</taxon>
        <taxon>Usitatibacteraceae</taxon>
        <taxon>Usitatibacter</taxon>
    </lineage>
</organism>
<accession>A0A6M4H2Y6</accession>
<dbReference type="Gene3D" id="1.25.40.10">
    <property type="entry name" value="Tetratricopeptide repeat domain"/>
    <property type="match status" value="3"/>
</dbReference>
<dbReference type="PROSITE" id="PS50005">
    <property type="entry name" value="TPR"/>
    <property type="match status" value="3"/>
</dbReference>
<dbReference type="SUPFAM" id="SSF48452">
    <property type="entry name" value="TPR-like"/>
    <property type="match status" value="2"/>
</dbReference>